<dbReference type="Proteomes" id="UP000235371">
    <property type="component" value="Unassembled WGS sequence"/>
</dbReference>
<keyword evidence="2" id="KW-1185">Reference proteome</keyword>
<reference evidence="1 2" key="1">
    <citation type="submission" date="2016-04" db="EMBL/GenBank/DDBJ databases">
        <title>A degradative enzymes factory behind the ericoid mycorrhizal symbiosis.</title>
        <authorList>
            <consortium name="DOE Joint Genome Institute"/>
            <person name="Martino E."/>
            <person name="Morin E."/>
            <person name="Grelet G."/>
            <person name="Kuo A."/>
            <person name="Kohler A."/>
            <person name="Daghino S."/>
            <person name="Barry K."/>
            <person name="Choi C."/>
            <person name="Cichocki N."/>
            <person name="Clum A."/>
            <person name="Copeland A."/>
            <person name="Hainaut M."/>
            <person name="Haridas S."/>
            <person name="Labutti K."/>
            <person name="Lindquist E."/>
            <person name="Lipzen A."/>
            <person name="Khouja H.-R."/>
            <person name="Murat C."/>
            <person name="Ohm R."/>
            <person name="Olson A."/>
            <person name="Spatafora J."/>
            <person name="Veneault-Fourrey C."/>
            <person name="Henrissat B."/>
            <person name="Grigoriev I."/>
            <person name="Martin F."/>
            <person name="Perotto S."/>
        </authorList>
    </citation>
    <scope>NUCLEOTIDE SEQUENCE [LARGE SCALE GENOMIC DNA]</scope>
    <source>
        <strain evidence="1 2">E</strain>
    </source>
</reference>
<organism evidence="1 2">
    <name type="scientific">Hyaloscypha bicolor E</name>
    <dbReference type="NCBI Taxonomy" id="1095630"/>
    <lineage>
        <taxon>Eukaryota</taxon>
        <taxon>Fungi</taxon>
        <taxon>Dikarya</taxon>
        <taxon>Ascomycota</taxon>
        <taxon>Pezizomycotina</taxon>
        <taxon>Leotiomycetes</taxon>
        <taxon>Helotiales</taxon>
        <taxon>Hyaloscyphaceae</taxon>
        <taxon>Hyaloscypha</taxon>
        <taxon>Hyaloscypha bicolor</taxon>
    </lineage>
</organism>
<dbReference type="GeneID" id="36580229"/>
<dbReference type="OrthoDB" id="10599960at2759"/>
<evidence type="ECO:0000313" key="2">
    <source>
        <dbReference type="Proteomes" id="UP000235371"/>
    </source>
</evidence>
<name>A0A2J6TG05_9HELO</name>
<proteinExistence type="predicted"/>
<protein>
    <submittedName>
        <fullName evidence="1">Uncharacterized protein</fullName>
    </submittedName>
</protein>
<evidence type="ECO:0000313" key="1">
    <source>
        <dbReference type="EMBL" id="PMD61878.1"/>
    </source>
</evidence>
<gene>
    <name evidence="1" type="ORF">K444DRAFT_357665</name>
</gene>
<dbReference type="AlphaFoldDB" id="A0A2J6TG05"/>
<dbReference type="InParanoid" id="A0A2J6TG05"/>
<accession>A0A2J6TG05</accession>
<dbReference type="RefSeq" id="XP_024738782.1">
    <property type="nucleotide sequence ID" value="XM_024872148.1"/>
</dbReference>
<dbReference type="EMBL" id="KZ613785">
    <property type="protein sequence ID" value="PMD61878.1"/>
    <property type="molecule type" value="Genomic_DNA"/>
</dbReference>
<sequence length="190" mass="20958">MQRTDSVEAYGDSLAMQQQADPSCWSALCSTCWPCWLSFFWTSATFALRAPLAQLHSIHSPAVFGCGFAHRWIAQNGDLPGADFHRSRDSRLSSQAQLLFCLRWWSTRAGTCSFCSVLPVASPLPPPFAGVETSITLAAPVVRIAGQSGDRARAGRSSEVVPWCPQMSLCRIQWSSWGICRTGVQKFWRG</sequence>